<reference evidence="1 2" key="1">
    <citation type="journal article" date="2015" name="Genome Announc.">
        <title>Draft Genome Sequences of Leptospira santarosai Strains U160, U164, and U233, Isolated from Asymptomatic Cattle.</title>
        <authorList>
            <person name="Kremer F.S."/>
            <person name="Eslabao M.R."/>
            <person name="Provisor M."/>
            <person name="Woloski R.D."/>
            <person name="Ramires O.V."/>
            <person name="Moreno L.Z."/>
            <person name="Moreno A.M."/>
            <person name="Hamond C."/>
            <person name="Lilenbaum W."/>
            <person name="Dellagostin O.A."/>
        </authorList>
    </citation>
    <scope>NUCLEOTIDE SEQUENCE [LARGE SCALE GENOMIC DNA]</scope>
    <source>
        <strain evidence="1 2">U160</strain>
    </source>
</reference>
<dbReference type="AlphaFoldDB" id="A0A2P1QQY3"/>
<sequence length="88" mass="10238">MRGFSIFHCSLVKSILAEDLIFCFSTTKNSICTYHLWVFEIASRLFANELKEFFTMKFVYGGDNSDSVRVPTFETTLIFPRRTHVNLT</sequence>
<dbReference type="EMBL" id="CP027843">
    <property type="protein sequence ID" value="AVQ11306.1"/>
    <property type="molecule type" value="Genomic_DNA"/>
</dbReference>
<protein>
    <submittedName>
        <fullName evidence="1">Uncharacterized protein</fullName>
    </submittedName>
</protein>
<evidence type="ECO:0000313" key="1">
    <source>
        <dbReference type="EMBL" id="AVQ11306.1"/>
    </source>
</evidence>
<name>A0A2P1QQY3_9LEPT</name>
<proteinExistence type="predicted"/>
<accession>A0A2P1QQY3</accession>
<dbReference type="Proteomes" id="UP000033961">
    <property type="component" value="Chromosome I"/>
</dbReference>
<organism evidence="1 2">
    <name type="scientific">Leptospira santarosai</name>
    <dbReference type="NCBI Taxonomy" id="28183"/>
    <lineage>
        <taxon>Bacteria</taxon>
        <taxon>Pseudomonadati</taxon>
        <taxon>Spirochaetota</taxon>
        <taxon>Spirochaetia</taxon>
        <taxon>Leptospirales</taxon>
        <taxon>Leptospiraceae</taxon>
        <taxon>Leptospira</taxon>
    </lineage>
</organism>
<evidence type="ECO:0000313" key="2">
    <source>
        <dbReference type="Proteomes" id="UP000033961"/>
    </source>
</evidence>
<gene>
    <name evidence="1" type="ORF">XB16_0971</name>
</gene>